<name>A8PRP6_MALGO</name>
<protein>
    <submittedName>
        <fullName evidence="2">Uncharacterized protein</fullName>
    </submittedName>
</protein>
<dbReference type="OMA" id="RIHELHQ"/>
<feature type="compositionally biased region" description="Polar residues" evidence="1">
    <location>
        <begin position="536"/>
        <end position="546"/>
    </location>
</feature>
<feature type="compositionally biased region" description="Polar residues" evidence="1">
    <location>
        <begin position="605"/>
        <end position="624"/>
    </location>
</feature>
<evidence type="ECO:0000256" key="1">
    <source>
        <dbReference type="SAM" id="MobiDB-lite"/>
    </source>
</evidence>
<evidence type="ECO:0000313" key="3">
    <source>
        <dbReference type="Proteomes" id="UP000008837"/>
    </source>
</evidence>
<dbReference type="AlphaFoldDB" id="A8PRP6"/>
<dbReference type="EMBL" id="AAYY01000001">
    <property type="protein sequence ID" value="EDP45110.1"/>
    <property type="molecule type" value="Genomic_DNA"/>
</dbReference>
<feature type="compositionally biased region" description="Basic and acidic residues" evidence="1">
    <location>
        <begin position="109"/>
        <end position="118"/>
    </location>
</feature>
<proteinExistence type="predicted"/>
<dbReference type="GeneID" id="5856630"/>
<comment type="caution">
    <text evidence="2">The sequence shown here is derived from an EMBL/GenBank/DDBJ whole genome shotgun (WGS) entry which is preliminary data.</text>
</comment>
<keyword evidence="3" id="KW-1185">Reference proteome</keyword>
<feature type="compositionally biased region" description="Basic and acidic residues" evidence="1">
    <location>
        <begin position="650"/>
        <end position="661"/>
    </location>
</feature>
<gene>
    <name evidence="2" type="ORF">MGL_0099</name>
</gene>
<feature type="region of interest" description="Disordered" evidence="1">
    <location>
        <begin position="639"/>
        <end position="694"/>
    </location>
</feature>
<reference evidence="2 3" key="1">
    <citation type="journal article" date="2007" name="Proc. Natl. Acad. Sci. U.S.A.">
        <title>Dandruff-associated Malassezia genomes reveal convergent and divergent virulence traits shared with plant and human fungal pathogens.</title>
        <authorList>
            <person name="Xu J."/>
            <person name="Saunders C.W."/>
            <person name="Hu P."/>
            <person name="Grant R.A."/>
            <person name="Boekhout T."/>
            <person name="Kuramae E.E."/>
            <person name="Kronstad J.W."/>
            <person name="Deangelis Y.M."/>
            <person name="Reeder N.L."/>
            <person name="Johnstone K.R."/>
            <person name="Leland M."/>
            <person name="Fieno A.M."/>
            <person name="Begley W.M."/>
            <person name="Sun Y."/>
            <person name="Lacey M.P."/>
            <person name="Chaudhary T."/>
            <person name="Keough T."/>
            <person name="Chu L."/>
            <person name="Sears R."/>
            <person name="Yuan B."/>
            <person name="Dawson T.L.Jr."/>
        </authorList>
    </citation>
    <scope>NUCLEOTIDE SEQUENCE [LARGE SCALE GENOMIC DNA]</scope>
    <source>
        <strain evidence="3">ATCC MYA-4612 / CBS 7966</strain>
    </source>
</reference>
<feature type="compositionally biased region" description="Polar residues" evidence="1">
    <location>
        <begin position="419"/>
        <end position="431"/>
    </location>
</feature>
<feature type="region of interest" description="Disordered" evidence="1">
    <location>
        <begin position="408"/>
        <end position="468"/>
    </location>
</feature>
<feature type="region of interest" description="Disordered" evidence="1">
    <location>
        <begin position="530"/>
        <end position="552"/>
    </location>
</feature>
<sequence>MGLGYERRPTTPSRPMSSQQQQQWKQGEQLDMKLPPSSLPRSSGFDSLQDLLEREGYKETRIVTPKIPHVITIDDADDMGLVAEDKPKHARSSLKPLHESATNVNLQRSPDKRQDIERWMQGIMSSNQESVSKSQTKKTKTKPSKTSDMHVLRTSQSDHALKRRPLRRKSSIWDASVAYRHSSNTGADTPPVPKLPLGPSVYPYPPVPPVPAIPSQFKKTAPATEVSAAATVPSSQLTVDATPALGFLSSPAKPVLSRKDAVVQVYDTDSMVLPRGLRRSKSEDLLHKALKSRRMQRADSFPVCNCGRDGTKVPIEPRWHTQVCPVRLRWEATMPGPVPPPPPQLFVSTPNGISTPKHLDLKGTEYDPLDTPSGFAQYFPFSRPGFHLAKRATLAGLHGLFKSHEKMSQDISALRRPVPTSQAPQPPSIQRRSSKHRLSRCKSLPQLSPSSAKQTHVTDASLARGDGEPVALTGSRRIHELHQHVQDRMKQDDSTSACESAFSTIQSNDVGTEASSATINANGIDVIDPDAEMSGKSPSACTSESPSLRRARSRTHLNRRINSTTHSCVLPVLSDSLTNEGPASGLPALNDIPNVHGPSSVPLGVNQQAPESLDESNPMSYVSPVTTTAPVDMLKMQPQRLVRRSSKMRPPSENKRSDPSIHHALHSVAGSSTLSDKHRRPMRPVPSHTKNVFT</sequence>
<organism evidence="2 3">
    <name type="scientific">Malassezia globosa (strain ATCC MYA-4612 / CBS 7966)</name>
    <name type="common">Dandruff-associated fungus</name>
    <dbReference type="NCBI Taxonomy" id="425265"/>
    <lineage>
        <taxon>Eukaryota</taxon>
        <taxon>Fungi</taxon>
        <taxon>Dikarya</taxon>
        <taxon>Basidiomycota</taxon>
        <taxon>Ustilaginomycotina</taxon>
        <taxon>Malasseziomycetes</taxon>
        <taxon>Malasseziales</taxon>
        <taxon>Malasseziaceae</taxon>
        <taxon>Malassezia</taxon>
    </lineage>
</organism>
<dbReference type="VEuPathDB" id="FungiDB:MGL_0099"/>
<dbReference type="InParanoid" id="A8PRP6"/>
<feature type="compositionally biased region" description="Polar residues" evidence="1">
    <location>
        <begin position="445"/>
        <end position="458"/>
    </location>
</feature>
<feature type="region of interest" description="Disordered" evidence="1">
    <location>
        <begin position="85"/>
        <end position="159"/>
    </location>
</feature>
<feature type="region of interest" description="Disordered" evidence="1">
    <location>
        <begin position="1"/>
        <end position="47"/>
    </location>
</feature>
<accession>A8PRP6</accession>
<evidence type="ECO:0000313" key="2">
    <source>
        <dbReference type="EMBL" id="EDP45110.1"/>
    </source>
</evidence>
<dbReference type="Proteomes" id="UP000008837">
    <property type="component" value="Unassembled WGS sequence"/>
</dbReference>
<feature type="region of interest" description="Disordered" evidence="1">
    <location>
        <begin position="597"/>
        <end position="624"/>
    </location>
</feature>
<dbReference type="OrthoDB" id="2536714at2759"/>
<feature type="compositionally biased region" description="Low complexity" evidence="1">
    <location>
        <begin position="10"/>
        <end position="23"/>
    </location>
</feature>
<dbReference type="RefSeq" id="XP_001732324.1">
    <property type="nucleotide sequence ID" value="XM_001732272.1"/>
</dbReference>
<dbReference type="KEGG" id="mgl:MGL_0099"/>